<comment type="caution">
    <text evidence="9">The sequence shown here is derived from an EMBL/GenBank/DDBJ whole genome shotgun (WGS) entry which is preliminary data.</text>
</comment>
<dbReference type="Gene3D" id="3.30.930.10">
    <property type="entry name" value="Bira Bifunctional Protein, Domain 2"/>
    <property type="match status" value="1"/>
</dbReference>
<dbReference type="PRINTS" id="PR00981">
    <property type="entry name" value="TRNASYNTHSER"/>
</dbReference>
<evidence type="ECO:0000259" key="8">
    <source>
        <dbReference type="PROSITE" id="PS50862"/>
    </source>
</evidence>
<evidence type="ECO:0000256" key="7">
    <source>
        <dbReference type="SAM" id="Coils"/>
    </source>
</evidence>
<dbReference type="PROSITE" id="PS50862">
    <property type="entry name" value="AA_TRNA_LIGASE_II"/>
    <property type="match status" value="1"/>
</dbReference>
<evidence type="ECO:0000256" key="6">
    <source>
        <dbReference type="ARBA" id="ARBA00031113"/>
    </source>
</evidence>
<dbReference type="Pfam" id="PF00587">
    <property type="entry name" value="tRNA-synt_2b"/>
    <property type="match status" value="1"/>
</dbReference>
<keyword evidence="2" id="KW-0436">Ligase</keyword>
<evidence type="ECO:0000313" key="9">
    <source>
        <dbReference type="EMBL" id="GAI72440.1"/>
    </source>
</evidence>
<dbReference type="InterPro" id="IPR010978">
    <property type="entry name" value="tRNA-bd_arm"/>
</dbReference>
<keyword evidence="3" id="KW-0547">Nucleotide-binding</keyword>
<dbReference type="EC" id="6.1.1.11" evidence="1"/>
<dbReference type="GO" id="GO:0006434">
    <property type="term" value="P:seryl-tRNA aminoacylation"/>
    <property type="evidence" value="ECO:0007669"/>
    <property type="project" value="InterPro"/>
</dbReference>
<dbReference type="InterPro" id="IPR002314">
    <property type="entry name" value="aa-tRNA-synt_IIb"/>
</dbReference>
<dbReference type="InterPro" id="IPR006195">
    <property type="entry name" value="aa-tRNA-synth_II"/>
</dbReference>
<dbReference type="InterPro" id="IPR002317">
    <property type="entry name" value="Ser-tRNA-ligase_type_1"/>
</dbReference>
<feature type="non-terminal residue" evidence="9">
    <location>
        <position position="293"/>
    </location>
</feature>
<evidence type="ECO:0000256" key="4">
    <source>
        <dbReference type="ARBA" id="ARBA00022840"/>
    </source>
</evidence>
<evidence type="ECO:0000256" key="1">
    <source>
        <dbReference type="ARBA" id="ARBA00012840"/>
    </source>
</evidence>
<organism evidence="9">
    <name type="scientific">marine sediment metagenome</name>
    <dbReference type="NCBI Taxonomy" id="412755"/>
    <lineage>
        <taxon>unclassified sequences</taxon>
        <taxon>metagenomes</taxon>
        <taxon>ecological metagenomes</taxon>
    </lineage>
</organism>
<keyword evidence="5" id="KW-0030">Aminoacyl-tRNA synthetase</keyword>
<dbReference type="InterPro" id="IPR045864">
    <property type="entry name" value="aa-tRNA-synth_II/BPL/LPL"/>
</dbReference>
<accession>X1SAH4</accession>
<evidence type="ECO:0000256" key="3">
    <source>
        <dbReference type="ARBA" id="ARBA00022741"/>
    </source>
</evidence>
<dbReference type="AlphaFoldDB" id="X1SAH4"/>
<dbReference type="GO" id="GO:0004828">
    <property type="term" value="F:serine-tRNA ligase activity"/>
    <property type="evidence" value="ECO:0007669"/>
    <property type="project" value="UniProtKB-EC"/>
</dbReference>
<dbReference type="SUPFAM" id="SSF46589">
    <property type="entry name" value="tRNA-binding arm"/>
    <property type="match status" value="1"/>
</dbReference>
<dbReference type="PANTHER" id="PTHR11778">
    <property type="entry name" value="SERYL-TRNA SYNTHETASE"/>
    <property type="match status" value="1"/>
</dbReference>
<evidence type="ECO:0000256" key="2">
    <source>
        <dbReference type="ARBA" id="ARBA00022598"/>
    </source>
</evidence>
<feature type="coiled-coil region" evidence="7">
    <location>
        <begin position="6"/>
        <end position="43"/>
    </location>
</feature>
<gene>
    <name evidence="9" type="ORF">S12H4_04024</name>
</gene>
<protein>
    <recommendedName>
        <fullName evidence="1">serine--tRNA ligase</fullName>
        <ecNumber evidence="1">6.1.1.11</ecNumber>
    </recommendedName>
    <alternativeName>
        <fullName evidence="6">Seryl-tRNA synthetase</fullName>
    </alternativeName>
</protein>
<dbReference type="NCBIfam" id="TIGR00414">
    <property type="entry name" value="serS"/>
    <property type="match status" value="1"/>
</dbReference>
<evidence type="ECO:0000256" key="5">
    <source>
        <dbReference type="ARBA" id="ARBA00023146"/>
    </source>
</evidence>
<name>X1SAH4_9ZZZZ</name>
<dbReference type="GO" id="GO:0005524">
    <property type="term" value="F:ATP binding"/>
    <property type="evidence" value="ECO:0007669"/>
    <property type="project" value="UniProtKB-KW"/>
</dbReference>
<dbReference type="EMBL" id="BARW01001193">
    <property type="protein sequence ID" value="GAI72440.1"/>
    <property type="molecule type" value="Genomic_DNA"/>
</dbReference>
<keyword evidence="7" id="KW-0175">Coiled coil</keyword>
<feature type="domain" description="Aminoacyl-transfer RNA synthetases class-II family profile" evidence="8">
    <location>
        <begin position="86"/>
        <end position="293"/>
    </location>
</feature>
<keyword evidence="4" id="KW-0067">ATP-binding</keyword>
<reference evidence="9" key="1">
    <citation type="journal article" date="2014" name="Front. Microbiol.">
        <title>High frequency of phylogenetically diverse reductive dehalogenase-homologous genes in deep subseafloor sedimentary metagenomes.</title>
        <authorList>
            <person name="Kawai M."/>
            <person name="Futagami T."/>
            <person name="Toyoda A."/>
            <person name="Takaki Y."/>
            <person name="Nishi S."/>
            <person name="Hori S."/>
            <person name="Arai W."/>
            <person name="Tsubouchi T."/>
            <person name="Morono Y."/>
            <person name="Uchiyama I."/>
            <person name="Ito T."/>
            <person name="Fujiyama A."/>
            <person name="Inagaki F."/>
            <person name="Takami H."/>
        </authorList>
    </citation>
    <scope>NUCLEOTIDE SEQUENCE</scope>
    <source>
        <strain evidence="9">Expedition CK06-06</strain>
    </source>
</reference>
<proteinExistence type="predicted"/>
<sequence>MTSKKIAQQRSKKKQARAKMVEVKKLAKQAKRLEVEAEKNRHKAMTARMGIPNLLDRSVPVGRDESGNVELRKVGKKPRFGFKPRNHVEIAEGLGLADFARGAKIAGAGFYYLKNELVRLDYALQKFAIDFLTKKGYTLIEPPYMIRRRPYEGVTDLSDFELVTYKVDGEDAYLIATSEHPMGAMFMEEVLERKDLPIKLCGVSTCFRKEIGTHGKYTKGLFRVHQFNKIEQFIFCHPEDSWRLHEELQKNSEELYKKLGLHYRVVNICTGDIGTLATKKYDIEVWMADGEYR</sequence>
<dbReference type="SUPFAM" id="SSF55681">
    <property type="entry name" value="Class II aaRS and biotin synthetases"/>
    <property type="match status" value="1"/>
</dbReference>